<dbReference type="Gene3D" id="2.20.28.30">
    <property type="entry name" value="RNA polymerase ii, chain L"/>
    <property type="match status" value="1"/>
</dbReference>
<dbReference type="InterPro" id="IPR039747">
    <property type="entry name" value="RPABC4"/>
</dbReference>
<name>A0AAE0CSR5_9ROSI</name>
<dbReference type="PANTHER" id="PTHR12056:SF2">
    <property type="entry name" value="GEO11084P1"/>
    <property type="match status" value="1"/>
</dbReference>
<evidence type="ECO:0000256" key="3">
    <source>
        <dbReference type="ARBA" id="ARBA00022833"/>
    </source>
</evidence>
<keyword evidence="2" id="KW-0479">Metal-binding</keyword>
<dbReference type="GO" id="GO:0005736">
    <property type="term" value="C:RNA polymerase I complex"/>
    <property type="evidence" value="ECO:0007669"/>
    <property type="project" value="TreeGrafter"/>
</dbReference>
<evidence type="ECO:0000256" key="1">
    <source>
        <dbReference type="ARBA" id="ARBA00004123"/>
    </source>
</evidence>
<evidence type="ECO:0000256" key="4">
    <source>
        <dbReference type="ARBA" id="ARBA00023242"/>
    </source>
</evidence>
<comment type="similarity">
    <text evidence="5">Belongs to the archaeal Rpo12/eukaryotic RPC10 RNA polymerase subunit family.</text>
</comment>
<dbReference type="PANTHER" id="PTHR12056">
    <property type="entry name" value="DNA-DIRECTED RNA POLYMERASES I, II, AND III"/>
    <property type="match status" value="1"/>
</dbReference>
<protein>
    <submittedName>
        <fullName evidence="6">Uncharacterized protein</fullName>
    </submittedName>
</protein>
<dbReference type="InterPro" id="IPR006591">
    <property type="entry name" value="RNAP_P/RPABC4"/>
</dbReference>
<dbReference type="Pfam" id="PF03604">
    <property type="entry name" value="Zn_ribbon_RPAB4"/>
    <property type="match status" value="1"/>
</dbReference>
<evidence type="ECO:0000256" key="5">
    <source>
        <dbReference type="ARBA" id="ARBA00025770"/>
    </source>
</evidence>
<dbReference type="GO" id="GO:0003677">
    <property type="term" value="F:DNA binding"/>
    <property type="evidence" value="ECO:0007669"/>
    <property type="project" value="InterPro"/>
</dbReference>
<keyword evidence="4" id="KW-0539">Nucleus</keyword>
<proteinExistence type="inferred from homology"/>
<dbReference type="EMBL" id="JANJYI010000001">
    <property type="protein sequence ID" value="KAK2662082.1"/>
    <property type="molecule type" value="Genomic_DNA"/>
</dbReference>
<dbReference type="SUPFAM" id="SSF63393">
    <property type="entry name" value="RNA polymerase subunits"/>
    <property type="match status" value="1"/>
</dbReference>
<dbReference type="GO" id="GO:0006351">
    <property type="term" value="P:DNA-templated transcription"/>
    <property type="evidence" value="ECO:0007669"/>
    <property type="project" value="InterPro"/>
</dbReference>
<dbReference type="InterPro" id="IPR029040">
    <property type="entry name" value="RPABC4/Spt4"/>
</dbReference>
<dbReference type="AlphaFoldDB" id="A0AAE0CSR5"/>
<organism evidence="6 7">
    <name type="scientific">Dipteronia dyeriana</name>
    <dbReference type="NCBI Taxonomy" id="168575"/>
    <lineage>
        <taxon>Eukaryota</taxon>
        <taxon>Viridiplantae</taxon>
        <taxon>Streptophyta</taxon>
        <taxon>Embryophyta</taxon>
        <taxon>Tracheophyta</taxon>
        <taxon>Spermatophyta</taxon>
        <taxon>Magnoliopsida</taxon>
        <taxon>eudicotyledons</taxon>
        <taxon>Gunneridae</taxon>
        <taxon>Pentapetalae</taxon>
        <taxon>rosids</taxon>
        <taxon>malvids</taxon>
        <taxon>Sapindales</taxon>
        <taxon>Sapindaceae</taxon>
        <taxon>Hippocastanoideae</taxon>
        <taxon>Acereae</taxon>
        <taxon>Dipteronia</taxon>
    </lineage>
</organism>
<gene>
    <name evidence="6" type="ORF">Ddye_000656</name>
</gene>
<accession>A0AAE0CSR5</accession>
<evidence type="ECO:0000313" key="6">
    <source>
        <dbReference type="EMBL" id="KAK2662082.1"/>
    </source>
</evidence>
<comment type="caution">
    <text evidence="6">The sequence shown here is derived from an EMBL/GenBank/DDBJ whole genome shotgun (WGS) entry which is preliminary data.</text>
</comment>
<evidence type="ECO:0000256" key="2">
    <source>
        <dbReference type="ARBA" id="ARBA00022723"/>
    </source>
</evidence>
<dbReference type="GO" id="GO:0003899">
    <property type="term" value="F:DNA-directed RNA polymerase activity"/>
    <property type="evidence" value="ECO:0007669"/>
    <property type="project" value="InterPro"/>
</dbReference>
<keyword evidence="7" id="KW-1185">Reference proteome</keyword>
<sequence>MGVMITADAVQSRCFFYLRKIQKRLGLIIDPQPEPIRNICGDCGMENTLKPGDVIQCRECGYRILFLYKRSIPVELSMRPADKSDDQ</sequence>
<dbReference type="GO" id="GO:0008270">
    <property type="term" value="F:zinc ion binding"/>
    <property type="evidence" value="ECO:0007669"/>
    <property type="project" value="InterPro"/>
</dbReference>
<comment type="subcellular location">
    <subcellularLocation>
        <location evidence="1">Nucleus</location>
    </subcellularLocation>
</comment>
<reference evidence="6" key="1">
    <citation type="journal article" date="2023" name="Plant J.">
        <title>Genome sequences and population genomics provide insights into the demographic history, inbreeding, and mutation load of two 'living fossil' tree species of Dipteronia.</title>
        <authorList>
            <person name="Feng Y."/>
            <person name="Comes H.P."/>
            <person name="Chen J."/>
            <person name="Zhu S."/>
            <person name="Lu R."/>
            <person name="Zhang X."/>
            <person name="Li P."/>
            <person name="Qiu J."/>
            <person name="Olsen K.M."/>
            <person name="Qiu Y."/>
        </authorList>
    </citation>
    <scope>NUCLEOTIDE SEQUENCE</scope>
    <source>
        <strain evidence="6">KIB01</strain>
    </source>
</reference>
<dbReference type="GO" id="GO:0005665">
    <property type="term" value="C:RNA polymerase II, core complex"/>
    <property type="evidence" value="ECO:0007669"/>
    <property type="project" value="TreeGrafter"/>
</dbReference>
<evidence type="ECO:0000313" key="7">
    <source>
        <dbReference type="Proteomes" id="UP001280121"/>
    </source>
</evidence>
<keyword evidence="3" id="KW-0862">Zinc</keyword>
<dbReference type="GO" id="GO:0005666">
    <property type="term" value="C:RNA polymerase III complex"/>
    <property type="evidence" value="ECO:0007669"/>
    <property type="project" value="TreeGrafter"/>
</dbReference>
<dbReference type="SMART" id="SM00659">
    <property type="entry name" value="RPOLCX"/>
    <property type="match status" value="1"/>
</dbReference>
<dbReference type="Proteomes" id="UP001280121">
    <property type="component" value="Unassembled WGS sequence"/>
</dbReference>